<dbReference type="EMBL" id="JANBUM010000376">
    <property type="protein sequence ID" value="KAJ2777991.1"/>
    <property type="molecule type" value="Genomic_DNA"/>
</dbReference>
<feature type="region of interest" description="Disordered" evidence="1">
    <location>
        <begin position="665"/>
        <end position="688"/>
    </location>
</feature>
<evidence type="ECO:0000256" key="1">
    <source>
        <dbReference type="SAM" id="MobiDB-lite"/>
    </source>
</evidence>
<dbReference type="PANTHER" id="PTHR13318">
    <property type="entry name" value="PARTNER OF PAIRED, ISOFORM B-RELATED"/>
    <property type="match status" value="1"/>
</dbReference>
<accession>A0A9W8H9J6</accession>
<feature type="region of interest" description="Disordered" evidence="1">
    <location>
        <begin position="15"/>
        <end position="35"/>
    </location>
</feature>
<dbReference type="OrthoDB" id="10257471at2759"/>
<gene>
    <name evidence="2" type="ORF">GGI15_004320</name>
</gene>
<reference evidence="2" key="1">
    <citation type="submission" date="2022-07" db="EMBL/GenBank/DDBJ databases">
        <title>Phylogenomic reconstructions and comparative analyses of Kickxellomycotina fungi.</title>
        <authorList>
            <person name="Reynolds N.K."/>
            <person name="Stajich J.E."/>
            <person name="Barry K."/>
            <person name="Grigoriev I.V."/>
            <person name="Crous P."/>
            <person name="Smith M.E."/>
        </authorList>
    </citation>
    <scope>NUCLEOTIDE SEQUENCE</scope>
    <source>
        <strain evidence="2">BCRC 34489</strain>
    </source>
</reference>
<dbReference type="AlphaFoldDB" id="A0A9W8H9J6"/>
<organism evidence="2 3">
    <name type="scientific">Coemansia interrupta</name>
    <dbReference type="NCBI Taxonomy" id="1126814"/>
    <lineage>
        <taxon>Eukaryota</taxon>
        <taxon>Fungi</taxon>
        <taxon>Fungi incertae sedis</taxon>
        <taxon>Zoopagomycota</taxon>
        <taxon>Kickxellomycotina</taxon>
        <taxon>Kickxellomycetes</taxon>
        <taxon>Kickxellales</taxon>
        <taxon>Kickxellaceae</taxon>
        <taxon>Coemansia</taxon>
    </lineage>
</organism>
<name>A0A9W8H9J6_9FUNG</name>
<feature type="region of interest" description="Disordered" evidence="1">
    <location>
        <begin position="572"/>
        <end position="617"/>
    </location>
</feature>
<dbReference type="Gene3D" id="3.80.10.10">
    <property type="entry name" value="Ribonuclease Inhibitor"/>
    <property type="match status" value="1"/>
</dbReference>
<dbReference type="GO" id="GO:0019005">
    <property type="term" value="C:SCF ubiquitin ligase complex"/>
    <property type="evidence" value="ECO:0007669"/>
    <property type="project" value="TreeGrafter"/>
</dbReference>
<dbReference type="GO" id="GO:0031146">
    <property type="term" value="P:SCF-dependent proteasomal ubiquitin-dependent protein catabolic process"/>
    <property type="evidence" value="ECO:0007669"/>
    <property type="project" value="TreeGrafter"/>
</dbReference>
<sequence>MYNLDLNFEDAGGRDVDSDYEYESDTDSVEQTDNSSWGTLDRRLLQRILSFLPRQSDRRAFSMVNKDWAVVGEPSLWAYPEFSTPEQLASFLRVVTESAGTYGPQIRGIRFTLRSHYDRHLTSTSYCDDTDSSADAELPTLLELAQGRHVLSADPAVLRNLLHGSDLSSPPLAMKFARLCSPIDSLSVYGFRMRDKYIINDMMRWNLRELEIIGLPKKPLANLGYLFYGMRSLTALRVESDVPLPKDVWGPLSLRLAGLSKLRLWAPGIAGSQLLRASGPVPQRMDVLHLVGSGNDISDDAVVRILNGSPQMQSLVVHSANITHRSAAAALATCPSLIHLELARDTPEVSDPGSVDTSAPVAATRLNTLALRNLAVGDELICSAATLVSALRTLHISGAPTLTGNALGSLLHNTTRLASLGLHDCPQLSDAAFSGLAQSSSVSTLRAVVINQCAMQSDGIERILPLLTSIKHFKVVGTEVVRQQFQYAYKAPVASTEMAPEDVRPPVSIQRSFVPVYPEGHFFTRSESQSRDVASTIAAEEVSEPAPSRRFVPGLMAFSRCQLDEVANSSVAGRRRATTVSADESPYVPEVVSRPRSLSEIPESADPGSAEQCDESATAADVIPEDVGEARDLELEIAPEGVAVVAVDEAIDRISEESLVATDVVAEDQDSTEQTSRLVDDGGAAPDLATAAADPATDLSAEPVSEVVSVLAAGPHIDGAAEESPRDVAIDAAADSSADPASEAPAEAVIDESDDTSREIATDSVPVSANLVAETTDVPADAAMESVSEEPVEQVTEINAEYSAESSLIVAEESTSREVVDTVDEIA</sequence>
<dbReference type="SUPFAM" id="SSF52047">
    <property type="entry name" value="RNI-like"/>
    <property type="match status" value="1"/>
</dbReference>
<feature type="compositionally biased region" description="Low complexity" evidence="1">
    <location>
        <begin position="731"/>
        <end position="748"/>
    </location>
</feature>
<dbReference type="InterPro" id="IPR032675">
    <property type="entry name" value="LRR_dom_sf"/>
</dbReference>
<proteinExistence type="predicted"/>
<evidence type="ECO:0000313" key="2">
    <source>
        <dbReference type="EMBL" id="KAJ2777991.1"/>
    </source>
</evidence>
<feature type="compositionally biased region" description="Acidic residues" evidence="1">
    <location>
        <begin position="18"/>
        <end position="30"/>
    </location>
</feature>
<comment type="caution">
    <text evidence="2">The sequence shown here is derived from an EMBL/GenBank/DDBJ whole genome shotgun (WGS) entry which is preliminary data.</text>
</comment>
<dbReference type="Proteomes" id="UP001140172">
    <property type="component" value="Unassembled WGS sequence"/>
</dbReference>
<evidence type="ECO:0000313" key="3">
    <source>
        <dbReference type="Proteomes" id="UP001140172"/>
    </source>
</evidence>
<feature type="non-terminal residue" evidence="2">
    <location>
        <position position="827"/>
    </location>
</feature>
<protein>
    <recommendedName>
        <fullName evidence="4">RNI-like protein</fullName>
    </recommendedName>
</protein>
<keyword evidence="3" id="KW-1185">Reference proteome</keyword>
<evidence type="ECO:0008006" key="4">
    <source>
        <dbReference type="Google" id="ProtNLM"/>
    </source>
</evidence>
<feature type="region of interest" description="Disordered" evidence="1">
    <location>
        <begin position="718"/>
        <end position="756"/>
    </location>
</feature>